<protein>
    <submittedName>
        <fullName evidence="2">Uncharacterized protein</fullName>
    </submittedName>
</protein>
<comment type="caution">
    <text evidence="2">The sequence shown here is derived from an EMBL/GenBank/DDBJ whole genome shotgun (WGS) entry which is preliminary data.</text>
</comment>
<dbReference type="STRING" id="3750.A0A498KIM5"/>
<keyword evidence="3" id="KW-1185">Reference proteome</keyword>
<evidence type="ECO:0000313" key="3">
    <source>
        <dbReference type="Proteomes" id="UP000290289"/>
    </source>
</evidence>
<name>A0A498KIM5_MALDO</name>
<dbReference type="EMBL" id="RDQH01000327">
    <property type="protein sequence ID" value="RXI08130.1"/>
    <property type="molecule type" value="Genomic_DNA"/>
</dbReference>
<reference evidence="2 3" key="1">
    <citation type="submission" date="2018-10" db="EMBL/GenBank/DDBJ databases">
        <title>A high-quality apple genome assembly.</title>
        <authorList>
            <person name="Hu J."/>
        </authorList>
    </citation>
    <scope>NUCLEOTIDE SEQUENCE [LARGE SCALE GENOMIC DNA]</scope>
    <source>
        <strain evidence="3">cv. HFTH1</strain>
        <tissue evidence="2">Young leaf</tissue>
    </source>
</reference>
<feature type="compositionally biased region" description="Basic residues" evidence="1">
    <location>
        <begin position="161"/>
        <end position="172"/>
    </location>
</feature>
<evidence type="ECO:0000256" key="1">
    <source>
        <dbReference type="SAM" id="MobiDB-lite"/>
    </source>
</evidence>
<feature type="region of interest" description="Disordered" evidence="1">
    <location>
        <begin position="136"/>
        <end position="183"/>
    </location>
</feature>
<dbReference type="Proteomes" id="UP000290289">
    <property type="component" value="Chromosome 1"/>
</dbReference>
<evidence type="ECO:0000313" key="2">
    <source>
        <dbReference type="EMBL" id="RXI08130.1"/>
    </source>
</evidence>
<organism evidence="2 3">
    <name type="scientific">Malus domestica</name>
    <name type="common">Apple</name>
    <name type="synonym">Pyrus malus</name>
    <dbReference type="NCBI Taxonomy" id="3750"/>
    <lineage>
        <taxon>Eukaryota</taxon>
        <taxon>Viridiplantae</taxon>
        <taxon>Streptophyta</taxon>
        <taxon>Embryophyta</taxon>
        <taxon>Tracheophyta</taxon>
        <taxon>Spermatophyta</taxon>
        <taxon>Magnoliopsida</taxon>
        <taxon>eudicotyledons</taxon>
        <taxon>Gunneridae</taxon>
        <taxon>Pentapetalae</taxon>
        <taxon>rosids</taxon>
        <taxon>fabids</taxon>
        <taxon>Rosales</taxon>
        <taxon>Rosaceae</taxon>
        <taxon>Amygdaloideae</taxon>
        <taxon>Maleae</taxon>
        <taxon>Malus</taxon>
    </lineage>
</organism>
<accession>A0A498KIM5</accession>
<dbReference type="AlphaFoldDB" id="A0A498KIM5"/>
<gene>
    <name evidence="2" type="ORF">DVH24_022274</name>
</gene>
<proteinExistence type="predicted"/>
<sequence length="183" mass="20031">MKKKLAIEIGAPSQADLISSVHQSENFLPSMSVGPMKTFAPLSFPTTFEGGCGVDLNFPTTTTVPQLEAMSFGMQDGHFQMQLSDSRPMQLHNAVPTMFQSVASTQLHNVASTHHLIIPESDSYSLVIKSDGRWRSHKSESNANHGSDPDVFGIESEKGRANKMKKDCHRGVGRGGVDRKEME</sequence>